<dbReference type="GO" id="GO:0045493">
    <property type="term" value="P:xylan catabolic process"/>
    <property type="evidence" value="ECO:0007669"/>
    <property type="project" value="UniProtKB-KW"/>
</dbReference>
<keyword evidence="3 8" id="KW-0378">Hydrolase</keyword>
<feature type="chain" id="PRO_5002428588" evidence="9">
    <location>
        <begin position="20"/>
        <end position="322"/>
    </location>
</feature>
<feature type="site" description="Important for catalytic activity, responsible for pKa modulation of the active site Glu and correct orientation of both the proton donor and substrate" evidence="7">
    <location>
        <position position="156"/>
    </location>
</feature>
<feature type="active site" description="Proton donor" evidence="6">
    <location>
        <position position="208"/>
    </location>
</feature>
<feature type="active site" description="Proton acceptor" evidence="6">
    <location>
        <position position="40"/>
    </location>
</feature>
<evidence type="ECO:0000256" key="8">
    <source>
        <dbReference type="RuleBase" id="RU361187"/>
    </source>
</evidence>
<evidence type="ECO:0000256" key="7">
    <source>
        <dbReference type="PIRSR" id="PIRSR606710-2"/>
    </source>
</evidence>
<evidence type="ECO:0000256" key="5">
    <source>
        <dbReference type="ARBA" id="ARBA00023295"/>
    </source>
</evidence>
<evidence type="ECO:0000256" key="3">
    <source>
        <dbReference type="ARBA" id="ARBA00022801"/>
    </source>
</evidence>
<keyword evidence="2" id="KW-0858">Xylan degradation</keyword>
<keyword evidence="9" id="KW-0732">Signal</keyword>
<dbReference type="InterPro" id="IPR006710">
    <property type="entry name" value="Glyco_hydro_43"/>
</dbReference>
<proteinExistence type="inferred from homology"/>
<keyword evidence="5 8" id="KW-0326">Glycosidase</keyword>
<dbReference type="AlphaFoldDB" id="A0A0E9LTK1"/>
<organism evidence="10 11">
    <name type="scientific">Geofilum rubicundum JCM 15548</name>
    <dbReference type="NCBI Taxonomy" id="1236989"/>
    <lineage>
        <taxon>Bacteria</taxon>
        <taxon>Pseudomonadati</taxon>
        <taxon>Bacteroidota</taxon>
        <taxon>Bacteroidia</taxon>
        <taxon>Marinilabiliales</taxon>
        <taxon>Marinilabiliaceae</taxon>
        <taxon>Geofilum</taxon>
    </lineage>
</organism>
<evidence type="ECO:0000256" key="6">
    <source>
        <dbReference type="PIRSR" id="PIRSR606710-1"/>
    </source>
</evidence>
<comment type="caution">
    <text evidence="10">The sequence shown here is derived from an EMBL/GenBank/DDBJ whole genome shotgun (WGS) entry which is preliminary data.</text>
</comment>
<dbReference type="InterPro" id="IPR023296">
    <property type="entry name" value="Glyco_hydro_beta-prop_sf"/>
</dbReference>
<reference evidence="10 11" key="1">
    <citation type="journal article" date="2015" name="Microbes Environ.">
        <title>Distribution and evolution of nitrogen fixation genes in the phylum bacteroidetes.</title>
        <authorList>
            <person name="Inoue J."/>
            <person name="Oshima K."/>
            <person name="Suda W."/>
            <person name="Sakamoto M."/>
            <person name="Iino T."/>
            <person name="Noda S."/>
            <person name="Hongoh Y."/>
            <person name="Hattori M."/>
            <person name="Ohkuma M."/>
        </authorList>
    </citation>
    <scope>NUCLEOTIDE SEQUENCE [LARGE SCALE GENOMIC DNA]</scope>
    <source>
        <strain evidence="10">JCM 15548</strain>
    </source>
</reference>
<dbReference type="Gene3D" id="2.115.10.20">
    <property type="entry name" value="Glycosyl hydrolase domain, family 43"/>
    <property type="match status" value="1"/>
</dbReference>
<evidence type="ECO:0000256" key="9">
    <source>
        <dbReference type="SAM" id="SignalP"/>
    </source>
</evidence>
<gene>
    <name evidence="10" type="ORF">JCM15548_1553</name>
</gene>
<dbReference type="GO" id="GO:0004553">
    <property type="term" value="F:hydrolase activity, hydrolyzing O-glycosyl compounds"/>
    <property type="evidence" value="ECO:0007669"/>
    <property type="project" value="InterPro"/>
</dbReference>
<evidence type="ECO:0000256" key="4">
    <source>
        <dbReference type="ARBA" id="ARBA00023277"/>
    </source>
</evidence>
<feature type="signal peptide" evidence="9">
    <location>
        <begin position="1"/>
        <end position="19"/>
    </location>
</feature>
<evidence type="ECO:0000256" key="1">
    <source>
        <dbReference type="ARBA" id="ARBA00009865"/>
    </source>
</evidence>
<dbReference type="PROSITE" id="PS51257">
    <property type="entry name" value="PROKAR_LIPOPROTEIN"/>
    <property type="match status" value="1"/>
</dbReference>
<sequence length="322" mass="36503">MKFLLTISLTISVILTAFTACQQKQPETISNPIMDGYYADPSIVIHEGVYYIYATKDPWGGEDLALFSTTDFKEFTSHTLNWPTKEACTSPTSREAMVWAPSVIKGLDGRFYMYISVGSEIWAGESDSPTGPWRNIKEDQSPLIHGDLFPDYHMIDAEAFIDEDGQAYLYWGSGWNWVNGACFVAKLAPDMHSFMEEPVNVTPPGFFEAAFMLKKDGTYYLMYSDGKAIEDSYKVRYSSGDTPYGPWEEGENSPILTTNEEENVEGPGHHTVFEKDGQHYILYHKIFPQDKDYVLRQLCVDSLNFDAAGHIEKIDFNGIVWE</sequence>
<dbReference type="InterPro" id="IPR052176">
    <property type="entry name" value="Glycosyl_Hydrlase_43_Enz"/>
</dbReference>
<keyword evidence="2" id="KW-0624">Polysaccharide degradation</keyword>
<comment type="similarity">
    <text evidence="1 8">Belongs to the glycosyl hydrolase 43 family.</text>
</comment>
<dbReference type="CDD" id="cd18608">
    <property type="entry name" value="GH43_F5-8_typeC-like"/>
    <property type="match status" value="1"/>
</dbReference>
<dbReference type="OrthoDB" id="9763933at2"/>
<keyword evidence="11" id="KW-1185">Reference proteome</keyword>
<dbReference type="Proteomes" id="UP000032900">
    <property type="component" value="Unassembled WGS sequence"/>
</dbReference>
<evidence type="ECO:0000256" key="2">
    <source>
        <dbReference type="ARBA" id="ARBA00022651"/>
    </source>
</evidence>
<keyword evidence="4" id="KW-0119">Carbohydrate metabolism</keyword>
<evidence type="ECO:0000313" key="11">
    <source>
        <dbReference type="Proteomes" id="UP000032900"/>
    </source>
</evidence>
<evidence type="ECO:0000313" key="10">
    <source>
        <dbReference type="EMBL" id="GAO28456.1"/>
    </source>
</evidence>
<dbReference type="STRING" id="1236989.JCM15548_1553"/>
<name>A0A0E9LTK1_9BACT</name>
<accession>A0A0E9LTK1</accession>
<dbReference type="SUPFAM" id="SSF75005">
    <property type="entry name" value="Arabinanase/levansucrase/invertase"/>
    <property type="match status" value="1"/>
</dbReference>
<dbReference type="EMBL" id="BAZW01000003">
    <property type="protein sequence ID" value="GAO28456.1"/>
    <property type="molecule type" value="Genomic_DNA"/>
</dbReference>
<dbReference type="RefSeq" id="WP_062122268.1">
    <property type="nucleotide sequence ID" value="NZ_BAZW01000003.1"/>
</dbReference>
<dbReference type="PANTHER" id="PTHR43772:SF2">
    <property type="entry name" value="PUTATIVE (AFU_ORTHOLOGUE AFUA_2G04480)-RELATED"/>
    <property type="match status" value="1"/>
</dbReference>
<protein>
    <submittedName>
        <fullName evidence="10">Glycoside hydrolase</fullName>
    </submittedName>
</protein>
<dbReference type="Pfam" id="PF04616">
    <property type="entry name" value="Glyco_hydro_43"/>
    <property type="match status" value="1"/>
</dbReference>
<dbReference type="PANTHER" id="PTHR43772">
    <property type="entry name" value="ENDO-1,4-BETA-XYLANASE"/>
    <property type="match status" value="1"/>
</dbReference>